<accession>A0A371REW4</accession>
<dbReference type="PANTHER" id="PTHR34219:SF6">
    <property type="entry name" value="BLR3280 PROTEIN"/>
    <property type="match status" value="1"/>
</dbReference>
<keyword evidence="1" id="KW-0472">Membrane</keyword>
<dbReference type="PANTHER" id="PTHR34219">
    <property type="entry name" value="IRON-REGULATED INNER MEMBRANE PROTEIN-RELATED"/>
    <property type="match status" value="1"/>
</dbReference>
<keyword evidence="3" id="KW-1185">Reference proteome</keyword>
<organism evidence="2 3">
    <name type="scientific">Parvularcula marina</name>
    <dbReference type="NCBI Taxonomy" id="2292771"/>
    <lineage>
        <taxon>Bacteria</taxon>
        <taxon>Pseudomonadati</taxon>
        <taxon>Pseudomonadota</taxon>
        <taxon>Alphaproteobacteria</taxon>
        <taxon>Parvularculales</taxon>
        <taxon>Parvularculaceae</taxon>
        <taxon>Parvularcula</taxon>
    </lineage>
</organism>
<dbReference type="RefSeq" id="WP_116390620.1">
    <property type="nucleotide sequence ID" value="NZ_QUQO01000001.1"/>
</dbReference>
<dbReference type="OrthoDB" id="9806195at2"/>
<sequence length="242" mass="27552">MKRIITRIHLWAGLLLGLQVAIWMASGVIMSWFPIEEVRGETRAVPAIPDRISLADARIDLAPVLAEHQPEVIRLKMFRGSPVFHLEAGAATLLLDATSLEPVVIDERLALAIARDDYMGEAPDAAVRLIETDPPLDYAGSLPVWQVKLHDRHGTRIYISPEDGRITARRNNVWRLYDTFWMLHIMDYGERHDFNNPLVKTASLTGLIFALSGLFLVIFRLRSGRYEAEIKRMRSRIFKSEN</sequence>
<evidence type="ECO:0000313" key="3">
    <source>
        <dbReference type="Proteomes" id="UP000264589"/>
    </source>
</evidence>
<evidence type="ECO:0000313" key="2">
    <source>
        <dbReference type="EMBL" id="RFB03992.1"/>
    </source>
</evidence>
<dbReference type="Proteomes" id="UP000264589">
    <property type="component" value="Unassembled WGS sequence"/>
</dbReference>
<reference evidence="2 3" key="1">
    <citation type="submission" date="2018-08" db="EMBL/GenBank/DDBJ databases">
        <title>Parvularcula sp. SM1705, isolated from surface water of the South Sea China.</title>
        <authorList>
            <person name="Sun L."/>
        </authorList>
    </citation>
    <scope>NUCLEOTIDE SEQUENCE [LARGE SCALE GENOMIC DNA]</scope>
    <source>
        <strain evidence="2 3">SM1705</strain>
    </source>
</reference>
<dbReference type="InParanoid" id="A0A371REW4"/>
<keyword evidence="1" id="KW-0812">Transmembrane</keyword>
<keyword evidence="1" id="KW-1133">Transmembrane helix</keyword>
<gene>
    <name evidence="2" type="ORF">DX908_01055</name>
</gene>
<dbReference type="InterPro" id="IPR005625">
    <property type="entry name" value="PepSY-ass_TM"/>
</dbReference>
<dbReference type="Pfam" id="PF03929">
    <property type="entry name" value="PepSY_TM"/>
    <property type="match status" value="1"/>
</dbReference>
<proteinExistence type="predicted"/>
<evidence type="ECO:0000256" key="1">
    <source>
        <dbReference type="SAM" id="Phobius"/>
    </source>
</evidence>
<feature type="transmembrane region" description="Helical" evidence="1">
    <location>
        <begin position="12"/>
        <end position="33"/>
    </location>
</feature>
<feature type="transmembrane region" description="Helical" evidence="1">
    <location>
        <begin position="202"/>
        <end position="221"/>
    </location>
</feature>
<name>A0A371REW4_9PROT</name>
<dbReference type="EMBL" id="QUQO01000001">
    <property type="protein sequence ID" value="RFB03992.1"/>
    <property type="molecule type" value="Genomic_DNA"/>
</dbReference>
<comment type="caution">
    <text evidence="2">The sequence shown here is derived from an EMBL/GenBank/DDBJ whole genome shotgun (WGS) entry which is preliminary data.</text>
</comment>
<protein>
    <submittedName>
        <fullName evidence="2">PepSY domain-containing protein</fullName>
    </submittedName>
</protein>
<dbReference type="AlphaFoldDB" id="A0A371REW4"/>